<accession>A0ABU2JCH5</accession>
<dbReference type="EMBL" id="JAVREH010000014">
    <property type="protein sequence ID" value="MDT0262174.1"/>
    <property type="molecule type" value="Genomic_DNA"/>
</dbReference>
<reference evidence="2" key="1">
    <citation type="submission" date="2023-07" db="EMBL/GenBank/DDBJ databases">
        <title>30 novel species of actinomycetes from the DSMZ collection.</title>
        <authorList>
            <person name="Nouioui I."/>
        </authorList>
    </citation>
    <scope>NUCLEOTIDE SEQUENCE [LARGE SCALE GENOMIC DNA]</scope>
    <source>
        <strain evidence="2">DSM 44399</strain>
    </source>
</reference>
<evidence type="ECO:0000313" key="2">
    <source>
        <dbReference type="Proteomes" id="UP001183176"/>
    </source>
</evidence>
<comment type="caution">
    <text evidence="1">The sequence shown here is derived from an EMBL/GenBank/DDBJ whole genome shotgun (WGS) entry which is preliminary data.</text>
</comment>
<keyword evidence="2" id="KW-1185">Reference proteome</keyword>
<gene>
    <name evidence="1" type="ORF">RM423_12300</name>
</gene>
<organism evidence="1 2">
    <name type="scientific">Jatrophihabitans lederbergiae</name>
    <dbReference type="NCBI Taxonomy" id="3075547"/>
    <lineage>
        <taxon>Bacteria</taxon>
        <taxon>Bacillati</taxon>
        <taxon>Actinomycetota</taxon>
        <taxon>Actinomycetes</taxon>
        <taxon>Jatrophihabitantales</taxon>
        <taxon>Jatrophihabitantaceae</taxon>
        <taxon>Jatrophihabitans</taxon>
    </lineage>
</organism>
<dbReference type="RefSeq" id="WP_311423324.1">
    <property type="nucleotide sequence ID" value="NZ_JAVREH010000014.1"/>
</dbReference>
<dbReference type="Proteomes" id="UP001183176">
    <property type="component" value="Unassembled WGS sequence"/>
</dbReference>
<evidence type="ECO:0000313" key="1">
    <source>
        <dbReference type="EMBL" id="MDT0262174.1"/>
    </source>
</evidence>
<proteinExistence type="predicted"/>
<name>A0ABU2JCH5_9ACTN</name>
<protein>
    <submittedName>
        <fullName evidence="1">Uncharacterized protein</fullName>
    </submittedName>
</protein>
<sequence length="190" mass="20070">MQFSLFGAEAADPVLEDLDGLLLAGGDWVRGGSRPGARLSVLVAERWRAEALRAEFAARSLASDTAPAPGELIAVRTEFTEVLAPHAARWTRGASLRAPADLALTASGLRLWALAAGKADEAGYLLLMDSSDAALHRRAGGELARLGVAAVDVGVRMGSGWRVTSVKRLRRLAELVGEPPLGARRDWPLG</sequence>